<evidence type="ECO:0008006" key="4">
    <source>
        <dbReference type="Google" id="ProtNLM"/>
    </source>
</evidence>
<dbReference type="Proteomes" id="UP000290288">
    <property type="component" value="Unassembled WGS sequence"/>
</dbReference>
<dbReference type="EMBL" id="SDEE01000316">
    <property type="protein sequence ID" value="RXW17740.1"/>
    <property type="molecule type" value="Genomic_DNA"/>
</dbReference>
<proteinExistence type="predicted"/>
<accession>A0A4Q2DDD6</accession>
<reference evidence="2 3" key="1">
    <citation type="submission" date="2019-01" db="EMBL/GenBank/DDBJ databases">
        <title>Draft genome sequence of Psathyrella aberdarensis IHI B618.</title>
        <authorList>
            <person name="Buettner E."/>
            <person name="Kellner H."/>
        </authorList>
    </citation>
    <scope>NUCLEOTIDE SEQUENCE [LARGE SCALE GENOMIC DNA]</scope>
    <source>
        <strain evidence="2 3">IHI B618</strain>
    </source>
</reference>
<organism evidence="2 3">
    <name type="scientific">Candolleomyces aberdarensis</name>
    <dbReference type="NCBI Taxonomy" id="2316362"/>
    <lineage>
        <taxon>Eukaryota</taxon>
        <taxon>Fungi</taxon>
        <taxon>Dikarya</taxon>
        <taxon>Basidiomycota</taxon>
        <taxon>Agaricomycotina</taxon>
        <taxon>Agaricomycetes</taxon>
        <taxon>Agaricomycetidae</taxon>
        <taxon>Agaricales</taxon>
        <taxon>Agaricineae</taxon>
        <taxon>Psathyrellaceae</taxon>
        <taxon>Candolleomyces</taxon>
    </lineage>
</organism>
<gene>
    <name evidence="2" type="ORF">EST38_g8114</name>
</gene>
<evidence type="ECO:0000313" key="3">
    <source>
        <dbReference type="Proteomes" id="UP000290288"/>
    </source>
</evidence>
<evidence type="ECO:0000256" key="1">
    <source>
        <dbReference type="SAM" id="MobiDB-lite"/>
    </source>
</evidence>
<protein>
    <recommendedName>
        <fullName evidence="4">BTB domain-containing protein</fullName>
    </recommendedName>
</protein>
<dbReference type="OrthoDB" id="3027208at2759"/>
<dbReference type="STRING" id="2316362.A0A4Q2DDD6"/>
<dbReference type="AlphaFoldDB" id="A0A4Q2DDD6"/>
<sequence>MPTVEPTNPLKRRRTEDELEDDPLRMATDYDSNVPLVAATRSDIWFDDGSVVLQAENIQFKDSGEDIKHMLIALYDKSHNTRDPIPFNAIAAMIRMGRKYEIDHLRDEALLRLTVEFPTTLPEWENLAPNYTQIIHEEENDGLLYDIVNLAHQNDIKSILPAAYYLCLQEIVSVILFVL</sequence>
<comment type="caution">
    <text evidence="2">The sequence shown here is derived from an EMBL/GenBank/DDBJ whole genome shotgun (WGS) entry which is preliminary data.</text>
</comment>
<feature type="region of interest" description="Disordered" evidence="1">
    <location>
        <begin position="1"/>
        <end position="22"/>
    </location>
</feature>
<keyword evidence="3" id="KW-1185">Reference proteome</keyword>
<evidence type="ECO:0000313" key="2">
    <source>
        <dbReference type="EMBL" id="RXW17740.1"/>
    </source>
</evidence>
<name>A0A4Q2DDD6_9AGAR</name>